<dbReference type="EMBL" id="JAGGKC010000038">
    <property type="protein sequence ID" value="MBP1920725.1"/>
    <property type="molecule type" value="Genomic_DNA"/>
</dbReference>
<accession>A0ABS4G832</accession>
<evidence type="ECO:0000256" key="1">
    <source>
        <dbReference type="SAM" id="Phobius"/>
    </source>
</evidence>
<name>A0ABS4G832_9CLOT</name>
<evidence type="ECO:0000313" key="3">
    <source>
        <dbReference type="Proteomes" id="UP001519271"/>
    </source>
</evidence>
<dbReference type="Proteomes" id="UP001519271">
    <property type="component" value="Unassembled WGS sequence"/>
</dbReference>
<protein>
    <submittedName>
        <fullName evidence="2">Uncharacterized protein</fullName>
    </submittedName>
</protein>
<reference evidence="2 3" key="1">
    <citation type="submission" date="2021-03" db="EMBL/GenBank/DDBJ databases">
        <title>Genomic Encyclopedia of Type Strains, Phase IV (KMG-IV): sequencing the most valuable type-strain genomes for metagenomic binning, comparative biology and taxonomic classification.</title>
        <authorList>
            <person name="Goeker M."/>
        </authorList>
    </citation>
    <scope>NUCLEOTIDE SEQUENCE [LARGE SCALE GENOMIC DNA]</scope>
    <source>
        <strain evidence="2 3">DSM 6139</strain>
    </source>
</reference>
<keyword evidence="1" id="KW-1133">Transmembrane helix</keyword>
<sequence length="68" mass="7466">MNTQALIGILLIVYAAAVVMLTLKKPESIWSMKKIQLFEKALGVKGTEIFFYVFAAIAGAVGVYLMLK</sequence>
<keyword evidence="3" id="KW-1185">Reference proteome</keyword>
<evidence type="ECO:0000313" key="2">
    <source>
        <dbReference type="EMBL" id="MBP1920725.1"/>
    </source>
</evidence>
<feature type="transmembrane region" description="Helical" evidence="1">
    <location>
        <begin position="49"/>
        <end position="67"/>
    </location>
</feature>
<keyword evidence="1" id="KW-0472">Membrane</keyword>
<gene>
    <name evidence="2" type="ORF">J2Z34_003240</name>
</gene>
<keyword evidence="1" id="KW-0812">Transmembrane</keyword>
<comment type="caution">
    <text evidence="2">The sequence shown here is derived from an EMBL/GenBank/DDBJ whole genome shotgun (WGS) entry which is preliminary data.</text>
</comment>
<dbReference type="RefSeq" id="WP_209460887.1">
    <property type="nucleotide sequence ID" value="NZ_JAGGKC010000038.1"/>
</dbReference>
<feature type="transmembrane region" description="Helical" evidence="1">
    <location>
        <begin position="6"/>
        <end position="23"/>
    </location>
</feature>
<organism evidence="2 3">
    <name type="scientific">Youngiibacter multivorans</name>
    <dbReference type="NCBI Taxonomy" id="937251"/>
    <lineage>
        <taxon>Bacteria</taxon>
        <taxon>Bacillati</taxon>
        <taxon>Bacillota</taxon>
        <taxon>Clostridia</taxon>
        <taxon>Eubacteriales</taxon>
        <taxon>Clostridiaceae</taxon>
        <taxon>Youngiibacter</taxon>
    </lineage>
</organism>
<proteinExistence type="predicted"/>